<dbReference type="Gene3D" id="3.40.1550.20">
    <property type="entry name" value="Transcriptional regulator MraZ domain"/>
    <property type="match status" value="1"/>
</dbReference>
<dbReference type="SUPFAM" id="SSF89447">
    <property type="entry name" value="AbrB/MazE/MraZ-like"/>
    <property type="match status" value="1"/>
</dbReference>
<dbReference type="InterPro" id="IPR037914">
    <property type="entry name" value="SpoVT-AbrB_sf"/>
</dbReference>
<dbReference type="InterPro" id="IPR035642">
    <property type="entry name" value="MraZ_N"/>
</dbReference>
<accession>A0ABZ2D580</accession>
<dbReference type="PANTHER" id="PTHR34701">
    <property type="entry name" value="TRANSCRIPTIONAL REGULATOR MRAZ"/>
    <property type="match status" value="1"/>
</dbReference>
<evidence type="ECO:0000313" key="1">
    <source>
        <dbReference type="EMBL" id="WWA46034.1"/>
    </source>
</evidence>
<keyword evidence="2" id="KW-1185">Reference proteome</keyword>
<organism evidence="1 2">
    <name type="scientific">Pelagerythrobacter marensis</name>
    <dbReference type="NCBI Taxonomy" id="543877"/>
    <lineage>
        <taxon>Bacteria</taxon>
        <taxon>Pseudomonadati</taxon>
        <taxon>Pseudomonadota</taxon>
        <taxon>Alphaproteobacteria</taxon>
        <taxon>Sphingomonadales</taxon>
        <taxon>Erythrobacteraceae</taxon>
        <taxon>Pelagerythrobacter</taxon>
    </lineage>
</organism>
<proteinExistence type="predicted"/>
<reference evidence="1 2" key="1">
    <citation type="submission" date="2024-02" db="EMBL/GenBank/DDBJ databases">
        <title>The whole genome sequence of five bacterial samples isolated from Abu Dhabi Sabkha-shore region.</title>
        <authorList>
            <person name="Sudalaimuthuasari N."/>
            <person name="Sarfraz B."/>
            <person name="Tuyisabe J.D."/>
            <person name="Mugisha Ntwali L.D.M."/>
            <person name="Ali A.I.A.A."/>
            <person name="Almansoori S.Z.A."/>
            <person name="Alajami H.S.A."/>
            <person name="Almeqbaali A.A.S."/>
            <person name="Kundu B."/>
            <person name="Saeed E.E."/>
            <person name="Sukumarinath V."/>
            <person name="Mishra A.K."/>
            <person name="Hazzouri K.M."/>
            <person name="Almaskari R."/>
            <person name="Sharma A.K."/>
            <person name="Amiri K.M.A."/>
        </authorList>
    </citation>
    <scope>NUCLEOTIDE SEQUENCE [LARGE SCALE GENOMIC DNA]</scope>
    <source>
        <strain evidence="2">kcgeb_sd</strain>
    </source>
</reference>
<dbReference type="PANTHER" id="PTHR34701:SF1">
    <property type="entry name" value="TRANSCRIPTIONAL REGULATOR MRAZ"/>
    <property type="match status" value="1"/>
</dbReference>
<evidence type="ECO:0000313" key="2">
    <source>
        <dbReference type="Proteomes" id="UP001335183"/>
    </source>
</evidence>
<gene>
    <name evidence="1" type="ORF">V5F89_06965</name>
</gene>
<dbReference type="CDD" id="cd16321">
    <property type="entry name" value="MraZ_C"/>
    <property type="match status" value="1"/>
</dbReference>
<dbReference type="InterPro" id="IPR003444">
    <property type="entry name" value="MraZ"/>
</dbReference>
<dbReference type="InterPro" id="IPR038619">
    <property type="entry name" value="MraZ_sf"/>
</dbReference>
<protein>
    <submittedName>
        <fullName evidence="1">Division/cell wall cluster transcriptional repressor MraZ</fullName>
    </submittedName>
</protein>
<dbReference type="CDD" id="cd16320">
    <property type="entry name" value="MraZ_N"/>
    <property type="match status" value="1"/>
</dbReference>
<dbReference type="RefSeq" id="WP_338444945.1">
    <property type="nucleotide sequence ID" value="NZ_CP144918.1"/>
</dbReference>
<name>A0ABZ2D580_9SPHN</name>
<dbReference type="InterPro" id="IPR035644">
    <property type="entry name" value="MraZ_C"/>
</dbReference>
<dbReference type="EMBL" id="CP144918">
    <property type="protein sequence ID" value="WWA46034.1"/>
    <property type="molecule type" value="Genomic_DNA"/>
</dbReference>
<sequence>MAGRTTLGRLRAGLVPEAQNFTGFSGQAFSLLGEKGRYVLPPAFRNLVKESSDGRILCIDKHPKLTCLVGFGLSRHDELEAQLDREEDLAWRRQQDFDRDTRAAQLFGYLRVPFDDSGRFIMPPHLVRLGKIEDQLYFHGLGRFFTIWNPVELSRMSDDWAGAKEACADFVAEHKAKAKRK</sequence>
<dbReference type="Proteomes" id="UP001335183">
    <property type="component" value="Chromosome"/>
</dbReference>